<feature type="transmembrane region" description="Helical" evidence="8">
    <location>
        <begin position="60"/>
        <end position="83"/>
    </location>
</feature>
<keyword evidence="4" id="KW-1003">Cell membrane</keyword>
<evidence type="ECO:0000256" key="6">
    <source>
        <dbReference type="ARBA" id="ARBA00022989"/>
    </source>
</evidence>
<keyword evidence="3" id="KW-0813">Transport</keyword>
<sequence length="367" mass="40768">MIKSWPLLIRLTFILLLLFLVLYALYIAQGIFVPLGFSLLLAILLQPIQFKCMRFKIPRIPAIMIAMLVAAIVLTGILVFMYYQVSTFVNDFGTVKKNLLQFFSQVQDWFSSTFNVSKQKQQQLIEQTKENSVEKVGAVAGIIGASFASVVVVPVYVFLFMYYSDHLKHFIVNLFDQKHLTKVTHALQEVRTVIQHYITGLLLETTCVAVLNSIGLMIIGVPFAILLGVIGAILNLIPYIGGLISVVLTALITLTNTGDAYKMLGSFIVYLIVQFIDNNFFVPRIIGSHVKLNALISLIAVLVGGAIAGVGGMFLSIPFIAIAKVVFDHVEDLKPWGTLFGDEENAGWNLRLARRKARAIQANKKDK</sequence>
<dbReference type="Pfam" id="PF01594">
    <property type="entry name" value="AI-2E_transport"/>
    <property type="match status" value="1"/>
</dbReference>
<accession>A0ABV3ZH02</accession>
<organism evidence="9 10">
    <name type="scientific">Danxiaibacter flavus</name>
    <dbReference type="NCBI Taxonomy" id="3049108"/>
    <lineage>
        <taxon>Bacteria</taxon>
        <taxon>Pseudomonadati</taxon>
        <taxon>Bacteroidota</taxon>
        <taxon>Chitinophagia</taxon>
        <taxon>Chitinophagales</taxon>
        <taxon>Chitinophagaceae</taxon>
        <taxon>Danxiaibacter</taxon>
    </lineage>
</organism>
<keyword evidence="5 8" id="KW-0812">Transmembrane</keyword>
<dbReference type="Proteomes" id="UP001560573">
    <property type="component" value="Unassembled WGS sequence"/>
</dbReference>
<keyword evidence="10" id="KW-1185">Reference proteome</keyword>
<gene>
    <name evidence="9" type="ORF">QTN47_16485</name>
</gene>
<protein>
    <submittedName>
        <fullName evidence="9">AI-2E family transporter</fullName>
    </submittedName>
</protein>
<evidence type="ECO:0000256" key="1">
    <source>
        <dbReference type="ARBA" id="ARBA00004651"/>
    </source>
</evidence>
<reference evidence="9 10" key="1">
    <citation type="submission" date="2023-07" db="EMBL/GenBank/DDBJ databases">
        <authorList>
            <person name="Lian W.-H."/>
        </authorList>
    </citation>
    <scope>NUCLEOTIDE SEQUENCE [LARGE SCALE GENOMIC DNA]</scope>
    <source>
        <strain evidence="9 10">SYSU DXS3180</strain>
    </source>
</reference>
<feature type="transmembrane region" description="Helical" evidence="8">
    <location>
        <begin position="201"/>
        <end position="230"/>
    </location>
</feature>
<proteinExistence type="inferred from homology"/>
<dbReference type="InterPro" id="IPR002549">
    <property type="entry name" value="AI-2E-like"/>
</dbReference>
<feature type="transmembrane region" description="Helical" evidence="8">
    <location>
        <begin position="292"/>
        <end position="315"/>
    </location>
</feature>
<evidence type="ECO:0000256" key="4">
    <source>
        <dbReference type="ARBA" id="ARBA00022475"/>
    </source>
</evidence>
<dbReference type="PANTHER" id="PTHR21716">
    <property type="entry name" value="TRANSMEMBRANE PROTEIN"/>
    <property type="match status" value="1"/>
</dbReference>
<evidence type="ECO:0000313" key="9">
    <source>
        <dbReference type="EMBL" id="MEX6689108.1"/>
    </source>
</evidence>
<evidence type="ECO:0000256" key="3">
    <source>
        <dbReference type="ARBA" id="ARBA00022448"/>
    </source>
</evidence>
<dbReference type="RefSeq" id="WP_369330516.1">
    <property type="nucleotide sequence ID" value="NZ_JAULBC010000005.1"/>
</dbReference>
<dbReference type="EMBL" id="JAULBC010000005">
    <property type="protein sequence ID" value="MEX6689108.1"/>
    <property type="molecule type" value="Genomic_DNA"/>
</dbReference>
<keyword evidence="7 8" id="KW-0472">Membrane</keyword>
<comment type="similarity">
    <text evidence="2">Belongs to the autoinducer-2 exporter (AI-2E) (TC 2.A.86) family.</text>
</comment>
<feature type="transmembrane region" description="Helical" evidence="8">
    <location>
        <begin position="31"/>
        <end position="48"/>
    </location>
</feature>
<evidence type="ECO:0000256" key="7">
    <source>
        <dbReference type="ARBA" id="ARBA00023136"/>
    </source>
</evidence>
<feature type="transmembrane region" description="Helical" evidence="8">
    <location>
        <begin position="236"/>
        <end position="255"/>
    </location>
</feature>
<name>A0ABV3ZH02_9BACT</name>
<feature type="transmembrane region" description="Helical" evidence="8">
    <location>
        <begin position="7"/>
        <end position="25"/>
    </location>
</feature>
<evidence type="ECO:0000313" key="10">
    <source>
        <dbReference type="Proteomes" id="UP001560573"/>
    </source>
</evidence>
<feature type="transmembrane region" description="Helical" evidence="8">
    <location>
        <begin position="267"/>
        <end position="286"/>
    </location>
</feature>
<evidence type="ECO:0000256" key="2">
    <source>
        <dbReference type="ARBA" id="ARBA00009773"/>
    </source>
</evidence>
<comment type="caution">
    <text evidence="9">The sequence shown here is derived from an EMBL/GenBank/DDBJ whole genome shotgun (WGS) entry which is preliminary data.</text>
</comment>
<dbReference type="PANTHER" id="PTHR21716:SF53">
    <property type="entry name" value="PERMEASE PERM-RELATED"/>
    <property type="match status" value="1"/>
</dbReference>
<comment type="subcellular location">
    <subcellularLocation>
        <location evidence="1">Cell membrane</location>
        <topology evidence="1">Multi-pass membrane protein</topology>
    </subcellularLocation>
</comment>
<keyword evidence="6 8" id="KW-1133">Transmembrane helix</keyword>
<evidence type="ECO:0000256" key="5">
    <source>
        <dbReference type="ARBA" id="ARBA00022692"/>
    </source>
</evidence>
<evidence type="ECO:0000256" key="8">
    <source>
        <dbReference type="SAM" id="Phobius"/>
    </source>
</evidence>
<feature type="transmembrane region" description="Helical" evidence="8">
    <location>
        <begin position="138"/>
        <end position="163"/>
    </location>
</feature>